<accession>A0AAD1W6U6</accession>
<dbReference type="Proteomes" id="UP001295444">
    <property type="component" value="Chromosome 04"/>
</dbReference>
<dbReference type="AlphaFoldDB" id="A0AAD1W6U6"/>
<evidence type="ECO:0000313" key="2">
    <source>
        <dbReference type="EMBL" id="CAH2286346.1"/>
    </source>
</evidence>
<protein>
    <submittedName>
        <fullName evidence="2">Uncharacterized protein</fullName>
    </submittedName>
</protein>
<dbReference type="EMBL" id="OW240915">
    <property type="protein sequence ID" value="CAH2286346.1"/>
    <property type="molecule type" value="Genomic_DNA"/>
</dbReference>
<evidence type="ECO:0000256" key="1">
    <source>
        <dbReference type="SAM" id="MobiDB-lite"/>
    </source>
</evidence>
<proteinExistence type="predicted"/>
<gene>
    <name evidence="2" type="ORF">PECUL_23A009075</name>
</gene>
<feature type="region of interest" description="Disordered" evidence="1">
    <location>
        <begin position="167"/>
        <end position="197"/>
    </location>
</feature>
<reference evidence="2" key="1">
    <citation type="submission" date="2022-03" db="EMBL/GenBank/DDBJ databases">
        <authorList>
            <person name="Alioto T."/>
            <person name="Alioto T."/>
            <person name="Gomez Garrido J."/>
        </authorList>
    </citation>
    <scope>NUCLEOTIDE SEQUENCE</scope>
</reference>
<evidence type="ECO:0000313" key="3">
    <source>
        <dbReference type="Proteomes" id="UP001295444"/>
    </source>
</evidence>
<keyword evidence="3" id="KW-1185">Reference proteome</keyword>
<name>A0AAD1W6U6_PELCU</name>
<organism evidence="2 3">
    <name type="scientific">Pelobates cultripes</name>
    <name type="common">Western spadefoot toad</name>
    <dbReference type="NCBI Taxonomy" id="61616"/>
    <lineage>
        <taxon>Eukaryota</taxon>
        <taxon>Metazoa</taxon>
        <taxon>Chordata</taxon>
        <taxon>Craniata</taxon>
        <taxon>Vertebrata</taxon>
        <taxon>Euteleostomi</taxon>
        <taxon>Amphibia</taxon>
        <taxon>Batrachia</taxon>
        <taxon>Anura</taxon>
        <taxon>Pelobatoidea</taxon>
        <taxon>Pelobatidae</taxon>
        <taxon>Pelobates</taxon>
    </lineage>
</organism>
<sequence>METKQAQGNIPSRLWLGRATYTDLQTNNPIIDATLRVWCKLRYARQLTTSLNPLTLITYNPGLAGGLHPAALKRFHTTDWNYMHQWSVGGELRCLPDLLRDQPPTPLDTFQYDQVKSYYAHLPGKAHLHRQLMDFEQLCTNRTHIEHGILRMYGTLLTTADSALTLETPSHPHRQRPEAEPSAPDAPKIGPLLWNRD</sequence>